<accession>U4LCW6</accession>
<reference evidence="1 2" key="1">
    <citation type="journal article" date="2013" name="PLoS Genet.">
        <title>The genome and development-dependent transcriptomes of Pyronema confluens: a window into fungal evolution.</title>
        <authorList>
            <person name="Traeger S."/>
            <person name="Altegoer F."/>
            <person name="Freitag M."/>
            <person name="Gabaldon T."/>
            <person name="Kempken F."/>
            <person name="Kumar A."/>
            <person name="Marcet-Houben M."/>
            <person name="Poggeler S."/>
            <person name="Stajich J.E."/>
            <person name="Nowrousian M."/>
        </authorList>
    </citation>
    <scope>NUCLEOTIDE SEQUENCE [LARGE SCALE GENOMIC DNA]</scope>
    <source>
        <strain evidence="2">CBS 100304</strain>
        <tissue evidence="1">Vegetative mycelium</tissue>
    </source>
</reference>
<sequence length="39" mass="4324">MSVRKKLPIAYALVVFSISQFTADLSEQLLALITALRTD</sequence>
<dbReference type="EMBL" id="HF936505">
    <property type="protein sequence ID" value="CCX16731.1"/>
    <property type="molecule type" value="Genomic_DNA"/>
</dbReference>
<name>U4LCW6_PYROM</name>
<gene>
    <name evidence="1" type="ORF">PCON_03476</name>
</gene>
<dbReference type="AlphaFoldDB" id="U4LCW6"/>
<protein>
    <submittedName>
        <fullName evidence="1">Uncharacterized protein</fullName>
    </submittedName>
</protein>
<evidence type="ECO:0000313" key="1">
    <source>
        <dbReference type="EMBL" id="CCX16731.1"/>
    </source>
</evidence>
<organism evidence="1 2">
    <name type="scientific">Pyronema omphalodes (strain CBS 100304)</name>
    <name type="common">Pyronema confluens</name>
    <dbReference type="NCBI Taxonomy" id="1076935"/>
    <lineage>
        <taxon>Eukaryota</taxon>
        <taxon>Fungi</taxon>
        <taxon>Dikarya</taxon>
        <taxon>Ascomycota</taxon>
        <taxon>Pezizomycotina</taxon>
        <taxon>Pezizomycetes</taxon>
        <taxon>Pezizales</taxon>
        <taxon>Pyronemataceae</taxon>
        <taxon>Pyronema</taxon>
    </lineage>
</organism>
<keyword evidence="2" id="KW-1185">Reference proteome</keyword>
<dbReference type="Proteomes" id="UP000018144">
    <property type="component" value="Unassembled WGS sequence"/>
</dbReference>
<evidence type="ECO:0000313" key="2">
    <source>
        <dbReference type="Proteomes" id="UP000018144"/>
    </source>
</evidence>
<proteinExistence type="predicted"/>